<dbReference type="EMBL" id="JQAN02000009">
    <property type="protein sequence ID" value="PPD58125.1"/>
    <property type="molecule type" value="Genomic_DNA"/>
</dbReference>
<protein>
    <recommendedName>
        <fullName evidence="1">Uncharacterized protein YyaB-like PH domain-containing protein</fullName>
    </recommendedName>
</protein>
<feature type="domain" description="Uncharacterized protein YyaB-like PH" evidence="1">
    <location>
        <begin position="66"/>
        <end position="143"/>
    </location>
</feature>
<proteinExistence type="predicted"/>
<comment type="caution">
    <text evidence="2">The sequence shown here is derived from an EMBL/GenBank/DDBJ whole genome shotgun (WGS) entry which is preliminary data.</text>
</comment>
<name>A0A2P5P765_9CHLR</name>
<reference evidence="2 3" key="1">
    <citation type="journal article" date="2017" name="ISME J.">
        <title>Grape pomace compost harbors organohalide-respiring Dehalogenimonas species with novel reductive dehalogenase genes.</title>
        <authorList>
            <person name="Yang Y."/>
            <person name="Higgins S.A."/>
            <person name="Yan J."/>
            <person name="Simsir B."/>
            <person name="Chourey K."/>
            <person name="Iyer R."/>
            <person name="Hettich R.L."/>
            <person name="Baldwin B."/>
            <person name="Ogles D.M."/>
            <person name="Loffler F.E."/>
        </authorList>
    </citation>
    <scope>NUCLEOTIDE SEQUENCE [LARGE SCALE GENOMIC DNA]</scope>
    <source>
        <strain evidence="2 3">GP</strain>
    </source>
</reference>
<dbReference type="RefSeq" id="WP_102331134.1">
    <property type="nucleotide sequence ID" value="NZ_CP058566.2"/>
</dbReference>
<dbReference type="InterPro" id="IPR009589">
    <property type="entry name" value="PH_YyaB-like"/>
</dbReference>
<sequence length="158" mass="17786">MYSIGNSPELRYETAPRYDTAPISGIISLLIFADLLLGFLIPGTLWLMVIVALAEAGLFYFIIPRKYQIFDDRVRICLGAPVRYDIPLSTIREARPGGGAEAWVYWGLRMATSSKNVVELVRRGGMDVVISPSDRETFLEQLELAMRSANRRKDLSRS</sequence>
<gene>
    <name evidence="2" type="ORF">JP09_004840</name>
</gene>
<dbReference type="OrthoDB" id="161598at2"/>
<evidence type="ECO:0000313" key="2">
    <source>
        <dbReference type="EMBL" id="PPD58125.1"/>
    </source>
</evidence>
<evidence type="ECO:0000313" key="3">
    <source>
        <dbReference type="Proteomes" id="UP000235653"/>
    </source>
</evidence>
<evidence type="ECO:0000259" key="1">
    <source>
        <dbReference type="Pfam" id="PF06713"/>
    </source>
</evidence>
<keyword evidence="3" id="KW-1185">Reference proteome</keyword>
<dbReference type="GO" id="GO:0030153">
    <property type="term" value="P:bacteriocin immunity"/>
    <property type="evidence" value="ECO:0007669"/>
    <property type="project" value="InterPro"/>
</dbReference>
<dbReference type="Proteomes" id="UP000235653">
    <property type="component" value="Unassembled WGS sequence"/>
</dbReference>
<dbReference type="AlphaFoldDB" id="A0A2P5P765"/>
<accession>A0A2P5P765</accession>
<organism evidence="2 3">
    <name type="scientific">Dehalogenimonas etheniformans</name>
    <dbReference type="NCBI Taxonomy" id="1536648"/>
    <lineage>
        <taxon>Bacteria</taxon>
        <taxon>Bacillati</taxon>
        <taxon>Chloroflexota</taxon>
        <taxon>Dehalococcoidia</taxon>
        <taxon>Dehalococcoidales</taxon>
        <taxon>Dehalococcoidaceae</taxon>
        <taxon>Dehalogenimonas</taxon>
    </lineage>
</organism>
<dbReference type="Pfam" id="PF06713">
    <property type="entry name" value="bPH_4"/>
    <property type="match status" value="1"/>
</dbReference>